<reference evidence="6" key="2">
    <citation type="journal article" date="2016" name="Int. J. Syst. Evol. Microbiol.">
        <title>Complete genome sequence and cell structure of Limnochorda pilosa, a Gram-negative spore-former within the phylum Firmicutes.</title>
        <authorList>
            <person name="Watanabe M."/>
            <person name="Kojima H."/>
            <person name="Fukui M."/>
        </authorList>
    </citation>
    <scope>NUCLEOTIDE SEQUENCE [LARGE SCALE GENOMIC DNA]</scope>
    <source>
        <strain evidence="6">HC45</strain>
    </source>
</reference>
<dbReference type="Pfam" id="PF00149">
    <property type="entry name" value="Metallophos"/>
    <property type="match status" value="1"/>
</dbReference>
<dbReference type="PANTHER" id="PTHR11575">
    <property type="entry name" value="5'-NUCLEOTIDASE-RELATED"/>
    <property type="match status" value="1"/>
</dbReference>
<dbReference type="Proteomes" id="UP000065807">
    <property type="component" value="Chromosome"/>
</dbReference>
<dbReference type="PRINTS" id="PR01607">
    <property type="entry name" value="APYRASEFAMLY"/>
</dbReference>
<gene>
    <name evidence="5" type="ORF">LIP_2937</name>
</gene>
<dbReference type="GO" id="GO:0016787">
    <property type="term" value="F:hydrolase activity"/>
    <property type="evidence" value="ECO:0007669"/>
    <property type="project" value="UniProtKB-KW"/>
</dbReference>
<dbReference type="SUPFAM" id="SSF56300">
    <property type="entry name" value="Metallo-dependent phosphatases"/>
    <property type="match status" value="1"/>
</dbReference>
<comment type="similarity">
    <text evidence="2">Belongs to the 5'-nucleotidase family.</text>
</comment>
<protein>
    <submittedName>
        <fullName evidence="5">5'-nucleotidase</fullName>
    </submittedName>
</protein>
<evidence type="ECO:0000313" key="6">
    <source>
        <dbReference type="Proteomes" id="UP000065807"/>
    </source>
</evidence>
<evidence type="ECO:0000313" key="5">
    <source>
        <dbReference type="EMBL" id="BAS28766.1"/>
    </source>
</evidence>
<feature type="domain" description="Calcineurin-like phosphoesterase" evidence="3">
    <location>
        <begin position="32"/>
        <end position="232"/>
    </location>
</feature>
<dbReference type="KEGG" id="lpil:LIP_2937"/>
<reference evidence="6" key="1">
    <citation type="submission" date="2015-07" db="EMBL/GenBank/DDBJ databases">
        <title>Complete genome sequence and phylogenetic analysis of Limnochorda pilosa.</title>
        <authorList>
            <person name="Watanabe M."/>
            <person name="Kojima H."/>
            <person name="Fukui M."/>
        </authorList>
    </citation>
    <scope>NUCLEOTIDE SEQUENCE [LARGE SCALE GENOMIC DNA]</scope>
    <source>
        <strain evidence="6">HC45</strain>
    </source>
</reference>
<dbReference type="GO" id="GO:0000166">
    <property type="term" value="F:nucleotide binding"/>
    <property type="evidence" value="ECO:0007669"/>
    <property type="project" value="UniProtKB-KW"/>
</dbReference>
<keyword evidence="2" id="KW-0547">Nucleotide-binding</keyword>
<dbReference type="RefSeq" id="WP_068139595.1">
    <property type="nucleotide sequence ID" value="NZ_AP014924.1"/>
</dbReference>
<evidence type="ECO:0000256" key="1">
    <source>
        <dbReference type="ARBA" id="ARBA00022729"/>
    </source>
</evidence>
<feature type="chain" id="PRO_5005393089" evidence="2">
    <location>
        <begin position="29"/>
        <end position="497"/>
    </location>
</feature>
<dbReference type="Pfam" id="PF02872">
    <property type="entry name" value="5_nucleotid_C"/>
    <property type="match status" value="1"/>
</dbReference>
<name>A0A0K2SNT7_LIMPI</name>
<dbReference type="GO" id="GO:0009166">
    <property type="term" value="P:nucleotide catabolic process"/>
    <property type="evidence" value="ECO:0007669"/>
    <property type="project" value="InterPro"/>
</dbReference>
<dbReference type="InterPro" id="IPR036907">
    <property type="entry name" value="5'-Nucleotdase_C_sf"/>
</dbReference>
<evidence type="ECO:0000259" key="3">
    <source>
        <dbReference type="Pfam" id="PF00149"/>
    </source>
</evidence>
<dbReference type="InterPro" id="IPR004843">
    <property type="entry name" value="Calcineurin-like_PHP"/>
</dbReference>
<dbReference type="Gene3D" id="3.60.21.10">
    <property type="match status" value="1"/>
</dbReference>
<keyword evidence="2" id="KW-0378">Hydrolase</keyword>
<keyword evidence="6" id="KW-1185">Reference proteome</keyword>
<dbReference type="Gene3D" id="3.90.780.10">
    <property type="entry name" value="5'-Nucleotidase, C-terminal domain"/>
    <property type="match status" value="1"/>
</dbReference>
<dbReference type="PATRIC" id="fig|1555112.3.peg.2981"/>
<dbReference type="STRING" id="1555112.LIP_2937"/>
<organism evidence="5 6">
    <name type="scientific">Limnochorda pilosa</name>
    <dbReference type="NCBI Taxonomy" id="1555112"/>
    <lineage>
        <taxon>Bacteria</taxon>
        <taxon>Bacillati</taxon>
        <taxon>Bacillota</taxon>
        <taxon>Limnochordia</taxon>
        <taxon>Limnochordales</taxon>
        <taxon>Limnochordaceae</taxon>
        <taxon>Limnochorda</taxon>
    </lineage>
</organism>
<sequence length="497" mass="52905">MFKPFHRTSRLLLALALVLVLVQGAASAAQVTFLHFNDAYDLPPVDKELGGFDRIATLIADYRDQYPGALLVFPGDLISPSISSSVFKGSQMISGMNALQTDFATFGNHEWDFGDDVLQQRIGESDFTWLSTNVLWRMGLYPGTRPTALVTVNGVKVGLLGLATPETWDLSSPDADVRFVDPVVAARVAVSRLVSQGAQVIVALTHQTVADDQALLKSVPGIDLVLGGHEHDVILDRVGDRLISKAGSDARYLGVTTLTVEDGRVTAATSDFLPVARAIEPDPAVAKLVEDYQAKLDTALGETVGETRVALDARNSEVRQKEAVLGNLVADALRRFTGADVGLTNGGGIRTNAVFEPGPITRKDVVAWLPFGNRVVTVQLTGAQLKAALENGVSQVDQVAGRFPQVSGLSFAFDPSRPAGSRVLSVEVGGKPLDPNATYVVATNDFMLGGGDGYEALTHGKVLVDASAGRLMADVVADYIQTHSPIALKPEGRITIR</sequence>
<accession>A0A0K2SNT7</accession>
<dbReference type="InterPro" id="IPR008334">
    <property type="entry name" value="5'-Nucleotdase_C"/>
</dbReference>
<dbReference type="EMBL" id="AP014924">
    <property type="protein sequence ID" value="BAS28766.1"/>
    <property type="molecule type" value="Genomic_DNA"/>
</dbReference>
<evidence type="ECO:0000256" key="2">
    <source>
        <dbReference type="RuleBase" id="RU362119"/>
    </source>
</evidence>
<evidence type="ECO:0000259" key="4">
    <source>
        <dbReference type="Pfam" id="PF02872"/>
    </source>
</evidence>
<feature type="signal peptide" evidence="2">
    <location>
        <begin position="1"/>
        <end position="28"/>
    </location>
</feature>
<dbReference type="PANTHER" id="PTHR11575:SF24">
    <property type="entry name" value="5'-NUCLEOTIDASE"/>
    <property type="match status" value="1"/>
</dbReference>
<proteinExistence type="inferred from homology"/>
<dbReference type="InterPro" id="IPR006179">
    <property type="entry name" value="5_nucleotidase/apyrase"/>
</dbReference>
<keyword evidence="1 2" id="KW-0732">Signal</keyword>
<dbReference type="AlphaFoldDB" id="A0A0K2SNT7"/>
<feature type="domain" description="5'-Nucleotidase C-terminal" evidence="4">
    <location>
        <begin position="304"/>
        <end position="458"/>
    </location>
</feature>
<dbReference type="SUPFAM" id="SSF55816">
    <property type="entry name" value="5'-nucleotidase (syn. UDP-sugar hydrolase), C-terminal domain"/>
    <property type="match status" value="1"/>
</dbReference>
<dbReference type="InterPro" id="IPR029052">
    <property type="entry name" value="Metallo-depent_PP-like"/>
</dbReference>
<dbReference type="OrthoDB" id="9801679at2"/>